<dbReference type="EMBL" id="KN831976">
    <property type="protein sequence ID" value="KIO03414.1"/>
    <property type="molecule type" value="Genomic_DNA"/>
</dbReference>
<evidence type="ECO:0000313" key="2">
    <source>
        <dbReference type="Proteomes" id="UP000054217"/>
    </source>
</evidence>
<organism evidence="1 2">
    <name type="scientific">Pisolithus tinctorius Marx 270</name>
    <dbReference type="NCBI Taxonomy" id="870435"/>
    <lineage>
        <taxon>Eukaryota</taxon>
        <taxon>Fungi</taxon>
        <taxon>Dikarya</taxon>
        <taxon>Basidiomycota</taxon>
        <taxon>Agaricomycotina</taxon>
        <taxon>Agaricomycetes</taxon>
        <taxon>Agaricomycetidae</taxon>
        <taxon>Boletales</taxon>
        <taxon>Sclerodermatineae</taxon>
        <taxon>Pisolithaceae</taxon>
        <taxon>Pisolithus</taxon>
    </lineage>
</organism>
<dbReference type="Proteomes" id="UP000054217">
    <property type="component" value="Unassembled WGS sequence"/>
</dbReference>
<accession>A0A0C3P7K8</accession>
<dbReference type="HOGENOM" id="CLU_1907541_0_0_1"/>
<sequence>MESTGFKHLLYQLLSRSAENLEHDCFPKQITNSSHISLLHHILRCRRWCGRHTLRIALLPSDHVVLFPRKTDGTHVLWRDGSPATQTAVCSLTIAGIAQNRRRQSEYVVEGNCGPGALHFNYKGSHSVKHPGP</sequence>
<gene>
    <name evidence="1" type="ORF">M404DRAFT_619263</name>
</gene>
<name>A0A0C3P7K8_PISTI</name>
<reference evidence="1 2" key="1">
    <citation type="submission" date="2014-04" db="EMBL/GenBank/DDBJ databases">
        <authorList>
            <consortium name="DOE Joint Genome Institute"/>
            <person name="Kuo A."/>
            <person name="Kohler A."/>
            <person name="Costa M.D."/>
            <person name="Nagy L.G."/>
            <person name="Floudas D."/>
            <person name="Copeland A."/>
            <person name="Barry K.W."/>
            <person name="Cichocki N."/>
            <person name="Veneault-Fourrey C."/>
            <person name="LaButti K."/>
            <person name="Lindquist E.A."/>
            <person name="Lipzen A."/>
            <person name="Lundell T."/>
            <person name="Morin E."/>
            <person name="Murat C."/>
            <person name="Sun H."/>
            <person name="Tunlid A."/>
            <person name="Henrissat B."/>
            <person name="Grigoriev I.V."/>
            <person name="Hibbett D.S."/>
            <person name="Martin F."/>
            <person name="Nordberg H.P."/>
            <person name="Cantor M.N."/>
            <person name="Hua S.X."/>
        </authorList>
    </citation>
    <scope>NUCLEOTIDE SEQUENCE [LARGE SCALE GENOMIC DNA]</scope>
    <source>
        <strain evidence="1 2">Marx 270</strain>
    </source>
</reference>
<dbReference type="AlphaFoldDB" id="A0A0C3P7K8"/>
<proteinExistence type="predicted"/>
<dbReference type="InParanoid" id="A0A0C3P7K8"/>
<protein>
    <submittedName>
        <fullName evidence="1">Uncharacterized protein</fullName>
    </submittedName>
</protein>
<keyword evidence="2" id="KW-1185">Reference proteome</keyword>
<reference evidence="2" key="2">
    <citation type="submission" date="2015-01" db="EMBL/GenBank/DDBJ databases">
        <title>Evolutionary Origins and Diversification of the Mycorrhizal Mutualists.</title>
        <authorList>
            <consortium name="DOE Joint Genome Institute"/>
            <consortium name="Mycorrhizal Genomics Consortium"/>
            <person name="Kohler A."/>
            <person name="Kuo A."/>
            <person name="Nagy L.G."/>
            <person name="Floudas D."/>
            <person name="Copeland A."/>
            <person name="Barry K.W."/>
            <person name="Cichocki N."/>
            <person name="Veneault-Fourrey C."/>
            <person name="LaButti K."/>
            <person name="Lindquist E.A."/>
            <person name="Lipzen A."/>
            <person name="Lundell T."/>
            <person name="Morin E."/>
            <person name="Murat C."/>
            <person name="Riley R."/>
            <person name="Ohm R."/>
            <person name="Sun H."/>
            <person name="Tunlid A."/>
            <person name="Henrissat B."/>
            <person name="Grigoriev I.V."/>
            <person name="Hibbett D.S."/>
            <person name="Martin F."/>
        </authorList>
    </citation>
    <scope>NUCLEOTIDE SEQUENCE [LARGE SCALE GENOMIC DNA]</scope>
    <source>
        <strain evidence="2">Marx 270</strain>
    </source>
</reference>
<evidence type="ECO:0000313" key="1">
    <source>
        <dbReference type="EMBL" id="KIO03414.1"/>
    </source>
</evidence>